<evidence type="ECO:0000313" key="3">
    <source>
        <dbReference type="Proteomes" id="UP000321367"/>
    </source>
</evidence>
<keyword evidence="3" id="KW-1185">Reference proteome</keyword>
<feature type="domain" description="DUF5672" evidence="1">
    <location>
        <begin position="51"/>
        <end position="231"/>
    </location>
</feature>
<dbReference type="InterPro" id="IPR043729">
    <property type="entry name" value="DUF5672"/>
</dbReference>
<organism evidence="2 3">
    <name type="scientific">Gillisia hiemivivida</name>
    <dbReference type="NCBI Taxonomy" id="291190"/>
    <lineage>
        <taxon>Bacteria</taxon>
        <taxon>Pseudomonadati</taxon>
        <taxon>Bacteroidota</taxon>
        <taxon>Flavobacteriia</taxon>
        <taxon>Flavobacteriales</taxon>
        <taxon>Flavobacteriaceae</taxon>
        <taxon>Gillisia</taxon>
    </lineage>
</organism>
<gene>
    <name evidence="2" type="ORF">ES724_10725</name>
</gene>
<sequence>MKVAIVIPVYKNKLSKTEEFSLNQCVKILGDYDIILACPSGLNPIYQRSGVKIEEFDPDYFQDIQGYNKLMLESHFYERFLKYDYILLHQLDAFIFRNELISWCDKGYDYIGAPWIATNSIISKILQPFNSKSIKRRKPIFFKVGNGGLSLRKTKTFFKISEKLKNDIKIQLTEKKHEIYAIEDVFWSLKVPTLFSDFSIPNYKEALKFAMDRKPALSLKMNNNELPFGCHGFDKPKVTDFWKPIIEREYQKK</sequence>
<name>A0A5C6ZT44_9FLAO</name>
<dbReference type="Pfam" id="PF18922">
    <property type="entry name" value="DUF5672"/>
    <property type="match status" value="1"/>
</dbReference>
<reference evidence="2 3" key="1">
    <citation type="submission" date="2019-08" db="EMBL/GenBank/DDBJ databases">
        <title>Genome sequence of Gillisia hiemivivida IC154 (type strain).</title>
        <authorList>
            <person name="Bowman J.P."/>
        </authorList>
    </citation>
    <scope>NUCLEOTIDE SEQUENCE [LARGE SCALE GENOMIC DNA]</scope>
    <source>
        <strain evidence="2 3">IC154</strain>
    </source>
</reference>
<dbReference type="EMBL" id="VORY01000012">
    <property type="protein sequence ID" value="TXD93263.1"/>
    <property type="molecule type" value="Genomic_DNA"/>
</dbReference>
<accession>A0A5C6ZT44</accession>
<dbReference type="OrthoDB" id="7391526at2"/>
<evidence type="ECO:0000313" key="2">
    <source>
        <dbReference type="EMBL" id="TXD93263.1"/>
    </source>
</evidence>
<proteinExistence type="predicted"/>
<dbReference type="RefSeq" id="WP_146932866.1">
    <property type="nucleotide sequence ID" value="NZ_CBCSHZ010000010.1"/>
</dbReference>
<protein>
    <recommendedName>
        <fullName evidence="1">DUF5672 domain-containing protein</fullName>
    </recommendedName>
</protein>
<comment type="caution">
    <text evidence="2">The sequence shown here is derived from an EMBL/GenBank/DDBJ whole genome shotgun (WGS) entry which is preliminary data.</text>
</comment>
<dbReference type="Proteomes" id="UP000321367">
    <property type="component" value="Unassembled WGS sequence"/>
</dbReference>
<evidence type="ECO:0000259" key="1">
    <source>
        <dbReference type="Pfam" id="PF18922"/>
    </source>
</evidence>
<dbReference type="AlphaFoldDB" id="A0A5C6ZT44"/>